<dbReference type="Gene3D" id="3.40.30.10">
    <property type="entry name" value="Glutaredoxin"/>
    <property type="match status" value="1"/>
</dbReference>
<gene>
    <name evidence="9" type="ORF">DPMN_024471</name>
</gene>
<sequence length="144" mass="16244">MALEKLSGKVVKKGKDVDLSEFDVVGLYFSAHWCPPCRGFTPELAKFYETPGERAPGTKFEIVFISSDRDQGSFDEYYGEMPWAALKFDERDTKTELAGMFQVRGIPTLVILDGKTGETLDAQARNTVMEMIDAKDFNKDKWGK</sequence>
<comment type="catalytic activity">
    <reaction evidence="6">
        <text>[protein]-dithiol + NAD(+) = [protein]-disulfide + NADH + H(+)</text>
        <dbReference type="Rhea" id="RHEA:18749"/>
        <dbReference type="Rhea" id="RHEA-COMP:10593"/>
        <dbReference type="Rhea" id="RHEA-COMP:10594"/>
        <dbReference type="ChEBI" id="CHEBI:15378"/>
        <dbReference type="ChEBI" id="CHEBI:29950"/>
        <dbReference type="ChEBI" id="CHEBI:50058"/>
        <dbReference type="ChEBI" id="CHEBI:57540"/>
        <dbReference type="ChEBI" id="CHEBI:57945"/>
        <dbReference type="EC" id="1.8.1.8"/>
    </reaction>
</comment>
<comment type="caution">
    <text evidence="9">The sequence shown here is derived from an EMBL/GenBank/DDBJ whole genome shotgun (WGS) entry which is preliminary data.</text>
</comment>
<evidence type="ECO:0000256" key="5">
    <source>
        <dbReference type="ARBA" id="ARBA00025782"/>
    </source>
</evidence>
<dbReference type="AlphaFoldDB" id="A0A9D4RAY4"/>
<proteinExistence type="inferred from homology"/>
<evidence type="ECO:0000256" key="6">
    <source>
        <dbReference type="ARBA" id="ARBA00047388"/>
    </source>
</evidence>
<dbReference type="PROSITE" id="PS51352">
    <property type="entry name" value="THIOREDOXIN_2"/>
    <property type="match status" value="1"/>
</dbReference>
<keyword evidence="10" id="KW-1185">Reference proteome</keyword>
<dbReference type="InterPro" id="IPR013766">
    <property type="entry name" value="Thioredoxin_domain"/>
</dbReference>
<comment type="similarity">
    <text evidence="5">Belongs to the nucleoredoxin family.</text>
</comment>
<evidence type="ECO:0000256" key="2">
    <source>
        <dbReference type="ARBA" id="ARBA00022737"/>
    </source>
</evidence>
<comment type="catalytic activity">
    <reaction evidence="7">
        <text>[protein]-dithiol + NADP(+) = [protein]-disulfide + NADPH + H(+)</text>
        <dbReference type="Rhea" id="RHEA:18753"/>
        <dbReference type="Rhea" id="RHEA-COMP:10593"/>
        <dbReference type="Rhea" id="RHEA-COMP:10594"/>
        <dbReference type="ChEBI" id="CHEBI:15378"/>
        <dbReference type="ChEBI" id="CHEBI:29950"/>
        <dbReference type="ChEBI" id="CHEBI:50058"/>
        <dbReference type="ChEBI" id="CHEBI:57783"/>
        <dbReference type="ChEBI" id="CHEBI:58349"/>
        <dbReference type="EC" id="1.8.1.8"/>
    </reaction>
</comment>
<dbReference type="PANTHER" id="PTHR13871:SF96">
    <property type="entry name" value="THIOREDOXIN DOMAIN-CONTAINING PROTEIN"/>
    <property type="match status" value="1"/>
</dbReference>
<dbReference type="GO" id="GO:0047134">
    <property type="term" value="F:protein-disulfide reductase [NAD(P)H] activity"/>
    <property type="evidence" value="ECO:0007669"/>
    <property type="project" value="UniProtKB-EC"/>
</dbReference>
<dbReference type="OrthoDB" id="409136at2759"/>
<dbReference type="PANTHER" id="PTHR13871">
    <property type="entry name" value="THIOREDOXIN"/>
    <property type="match status" value="1"/>
</dbReference>
<reference evidence="9" key="2">
    <citation type="submission" date="2020-11" db="EMBL/GenBank/DDBJ databases">
        <authorList>
            <person name="McCartney M.A."/>
            <person name="Auch B."/>
            <person name="Kono T."/>
            <person name="Mallez S."/>
            <person name="Becker A."/>
            <person name="Gohl D.M."/>
            <person name="Silverstein K.A.T."/>
            <person name="Koren S."/>
            <person name="Bechman K.B."/>
            <person name="Herman A."/>
            <person name="Abrahante J.E."/>
            <person name="Garbe J."/>
        </authorList>
    </citation>
    <scope>NUCLEOTIDE SEQUENCE</scope>
    <source>
        <strain evidence="9">Duluth1</strain>
        <tissue evidence="9">Whole animal</tissue>
    </source>
</reference>
<evidence type="ECO:0000259" key="8">
    <source>
        <dbReference type="PROSITE" id="PS51352"/>
    </source>
</evidence>
<dbReference type="InterPro" id="IPR012336">
    <property type="entry name" value="Thioredoxin-like_fold"/>
</dbReference>
<dbReference type="InterPro" id="IPR052259">
    <property type="entry name" value="Nucleoredoxin-like"/>
</dbReference>
<keyword evidence="4" id="KW-0520">NAD</keyword>
<evidence type="ECO:0000256" key="1">
    <source>
        <dbReference type="ARBA" id="ARBA00012612"/>
    </source>
</evidence>
<dbReference type="InterPro" id="IPR036249">
    <property type="entry name" value="Thioredoxin-like_sf"/>
</dbReference>
<name>A0A9D4RAY4_DREPO</name>
<dbReference type="EMBL" id="JAIWYP010000002">
    <property type="protein sequence ID" value="KAH3861539.1"/>
    <property type="molecule type" value="Genomic_DNA"/>
</dbReference>
<evidence type="ECO:0000256" key="7">
    <source>
        <dbReference type="ARBA" id="ARBA00047804"/>
    </source>
</evidence>
<keyword evidence="3" id="KW-0560">Oxidoreductase</keyword>
<dbReference type="EC" id="1.8.1.8" evidence="1"/>
<feature type="domain" description="Thioredoxin" evidence="8">
    <location>
        <begin position="1"/>
        <end position="133"/>
    </location>
</feature>
<reference evidence="9" key="1">
    <citation type="journal article" date="2019" name="bioRxiv">
        <title>The Genome of the Zebra Mussel, Dreissena polymorpha: A Resource for Invasive Species Research.</title>
        <authorList>
            <person name="McCartney M.A."/>
            <person name="Auch B."/>
            <person name="Kono T."/>
            <person name="Mallez S."/>
            <person name="Zhang Y."/>
            <person name="Obille A."/>
            <person name="Becker A."/>
            <person name="Abrahante J.E."/>
            <person name="Garbe J."/>
            <person name="Badalamenti J.P."/>
            <person name="Herman A."/>
            <person name="Mangelson H."/>
            <person name="Liachko I."/>
            <person name="Sullivan S."/>
            <person name="Sone E.D."/>
            <person name="Koren S."/>
            <person name="Silverstein K.A.T."/>
            <person name="Beckman K.B."/>
            <person name="Gohl D.M."/>
        </authorList>
    </citation>
    <scope>NUCLEOTIDE SEQUENCE</scope>
    <source>
        <strain evidence="9">Duluth1</strain>
        <tissue evidence="9">Whole animal</tissue>
    </source>
</reference>
<evidence type="ECO:0000256" key="4">
    <source>
        <dbReference type="ARBA" id="ARBA00023027"/>
    </source>
</evidence>
<protein>
    <recommendedName>
        <fullName evidence="1">protein-disulfide reductase</fullName>
        <ecNumber evidence="1">1.8.1.8</ecNumber>
    </recommendedName>
</protein>
<dbReference type="SUPFAM" id="SSF52833">
    <property type="entry name" value="Thioredoxin-like"/>
    <property type="match status" value="1"/>
</dbReference>
<accession>A0A9D4RAY4</accession>
<evidence type="ECO:0000313" key="10">
    <source>
        <dbReference type="Proteomes" id="UP000828390"/>
    </source>
</evidence>
<evidence type="ECO:0000313" key="9">
    <source>
        <dbReference type="EMBL" id="KAH3861539.1"/>
    </source>
</evidence>
<organism evidence="9 10">
    <name type="scientific">Dreissena polymorpha</name>
    <name type="common">Zebra mussel</name>
    <name type="synonym">Mytilus polymorpha</name>
    <dbReference type="NCBI Taxonomy" id="45954"/>
    <lineage>
        <taxon>Eukaryota</taxon>
        <taxon>Metazoa</taxon>
        <taxon>Spiralia</taxon>
        <taxon>Lophotrochozoa</taxon>
        <taxon>Mollusca</taxon>
        <taxon>Bivalvia</taxon>
        <taxon>Autobranchia</taxon>
        <taxon>Heteroconchia</taxon>
        <taxon>Euheterodonta</taxon>
        <taxon>Imparidentia</taxon>
        <taxon>Neoheterodontei</taxon>
        <taxon>Myida</taxon>
        <taxon>Dreissenoidea</taxon>
        <taxon>Dreissenidae</taxon>
        <taxon>Dreissena</taxon>
    </lineage>
</organism>
<dbReference type="Pfam" id="PF13905">
    <property type="entry name" value="Thioredoxin_8"/>
    <property type="match status" value="1"/>
</dbReference>
<evidence type="ECO:0000256" key="3">
    <source>
        <dbReference type="ARBA" id="ARBA00023002"/>
    </source>
</evidence>
<dbReference type="Proteomes" id="UP000828390">
    <property type="component" value="Unassembled WGS sequence"/>
</dbReference>
<keyword evidence="2" id="KW-0677">Repeat</keyword>